<evidence type="ECO:0000313" key="2">
    <source>
        <dbReference type="Proteomes" id="UP000198346"/>
    </source>
</evidence>
<accession>A0A239PQD3</accession>
<dbReference type="EMBL" id="FZQA01000002">
    <property type="protein sequence ID" value="SNT72485.1"/>
    <property type="molecule type" value="Genomic_DNA"/>
</dbReference>
<dbReference type="Proteomes" id="UP000198346">
    <property type="component" value="Unassembled WGS sequence"/>
</dbReference>
<dbReference type="AlphaFoldDB" id="A0A239PQD3"/>
<proteinExistence type="predicted"/>
<dbReference type="Gene3D" id="1.10.600.10">
    <property type="entry name" value="Farnesyl Diphosphate Synthase"/>
    <property type="match status" value="1"/>
</dbReference>
<sequence>MRAPYVSRMTQGSTGQVDNKAPAAFDALAYCERTLRAGDEDRWLSAQFASAAARPRLITLFALYHEIGRIPTLVREAPLGEIRLQWWREAVDAAAAGGLRRAHPAIEAGAACGLFEAAAMARLHQLIDAQARLLYDDPFSSVEDLAGWLARCEGALAAAAARAWEGLTPEAGLALEKAAVAYGLARRGRVLAPTLAGPLAERAAELAAEARKRLGELPEAAAAGTRYLCLARLYRGGRKPSGLSKRLRLFWATATGRIEA</sequence>
<dbReference type="Pfam" id="PF00494">
    <property type="entry name" value="SQS_PSY"/>
    <property type="match status" value="1"/>
</dbReference>
<keyword evidence="2" id="KW-1185">Reference proteome</keyword>
<gene>
    <name evidence="1" type="ORF">SAMN06297382_1531</name>
</gene>
<protein>
    <submittedName>
        <fullName evidence="1">Phytoene synthase</fullName>
    </submittedName>
</protein>
<organism evidence="1 2">
    <name type="scientific">Amphiplicatus metriothermophilus</name>
    <dbReference type="NCBI Taxonomy" id="1519374"/>
    <lineage>
        <taxon>Bacteria</taxon>
        <taxon>Pseudomonadati</taxon>
        <taxon>Pseudomonadota</taxon>
        <taxon>Alphaproteobacteria</taxon>
        <taxon>Parvularculales</taxon>
        <taxon>Parvularculaceae</taxon>
        <taxon>Amphiplicatus</taxon>
    </lineage>
</organism>
<reference evidence="1 2" key="1">
    <citation type="submission" date="2017-07" db="EMBL/GenBank/DDBJ databases">
        <authorList>
            <person name="Sun Z.S."/>
            <person name="Albrecht U."/>
            <person name="Echele G."/>
            <person name="Lee C.C."/>
        </authorList>
    </citation>
    <scope>NUCLEOTIDE SEQUENCE [LARGE SCALE GENOMIC DNA]</scope>
    <source>
        <strain evidence="1 2">CGMCC 1.12710</strain>
    </source>
</reference>
<evidence type="ECO:0000313" key="1">
    <source>
        <dbReference type="EMBL" id="SNT72485.1"/>
    </source>
</evidence>
<name>A0A239PQD3_9PROT</name>
<dbReference type="SUPFAM" id="SSF48576">
    <property type="entry name" value="Terpenoid synthases"/>
    <property type="match status" value="1"/>
</dbReference>
<dbReference type="InterPro" id="IPR002060">
    <property type="entry name" value="Squ/phyt_synthse"/>
</dbReference>
<dbReference type="InterPro" id="IPR008949">
    <property type="entry name" value="Isoprenoid_synthase_dom_sf"/>
</dbReference>